<evidence type="ECO:0000313" key="3">
    <source>
        <dbReference type="WBParaSite" id="Gr19_v10_g14600.t2"/>
    </source>
</evidence>
<evidence type="ECO:0000313" key="2">
    <source>
        <dbReference type="Proteomes" id="UP000887572"/>
    </source>
</evidence>
<sequence length="317" mass="34423">MQFAAFGLICLACLVCRLYGQPPQNLVIITDMEPDDRIALAMVAASELAQRVLAIGTTVLNAERKAALARHALQETALAGVAVYAGTGGTANDYPEMKSTKAAREYGDQEGKDILEQDVLDNALLNRDDGVKIDFLNSELARAIGHVHLMGGWNEIKGRTRSSTILRSSYNVNMDGRASAQLLKMASEGDVQVTLYSSHVIAKHGLGSINGKRFPRLIEMIKESQAPCIQAFRTAGLHWDLNLFTPADPLTVLGLLTPELIKATESVQVEVIIPDEGQMPSEDGYEILMRADTSSGITLEYAALATPTKDQRRTGRQ</sequence>
<dbReference type="Proteomes" id="UP000887572">
    <property type="component" value="Unplaced"/>
</dbReference>
<dbReference type="AlphaFoldDB" id="A0A914H719"/>
<keyword evidence="1" id="KW-0732">Signal</keyword>
<protein>
    <submittedName>
        <fullName evidence="3">Inosine/uridine-preferring nucleoside hydrolase domain-containing protein</fullName>
    </submittedName>
</protein>
<name>A0A914H719_GLORO</name>
<evidence type="ECO:0000256" key="1">
    <source>
        <dbReference type="SAM" id="SignalP"/>
    </source>
</evidence>
<dbReference type="GO" id="GO:0016799">
    <property type="term" value="F:hydrolase activity, hydrolyzing N-glycosyl compounds"/>
    <property type="evidence" value="ECO:0007669"/>
    <property type="project" value="InterPro"/>
</dbReference>
<dbReference type="WBParaSite" id="Gr19_v10_g14600.t2">
    <property type="protein sequence ID" value="Gr19_v10_g14600.t2"/>
    <property type="gene ID" value="Gr19_v10_g14600"/>
</dbReference>
<dbReference type="Gene3D" id="3.90.245.10">
    <property type="entry name" value="Ribonucleoside hydrolase-like"/>
    <property type="match status" value="2"/>
</dbReference>
<dbReference type="SUPFAM" id="SSF53590">
    <property type="entry name" value="Nucleoside hydrolase"/>
    <property type="match status" value="1"/>
</dbReference>
<reference evidence="3" key="1">
    <citation type="submission" date="2022-11" db="UniProtKB">
        <authorList>
            <consortium name="WormBaseParasite"/>
        </authorList>
    </citation>
    <scope>IDENTIFICATION</scope>
</reference>
<feature type="chain" id="PRO_5037090451" evidence="1">
    <location>
        <begin position="21"/>
        <end position="317"/>
    </location>
</feature>
<keyword evidence="2" id="KW-1185">Reference proteome</keyword>
<organism evidence="2 3">
    <name type="scientific">Globodera rostochiensis</name>
    <name type="common">Golden nematode worm</name>
    <name type="synonym">Heterodera rostochiensis</name>
    <dbReference type="NCBI Taxonomy" id="31243"/>
    <lineage>
        <taxon>Eukaryota</taxon>
        <taxon>Metazoa</taxon>
        <taxon>Ecdysozoa</taxon>
        <taxon>Nematoda</taxon>
        <taxon>Chromadorea</taxon>
        <taxon>Rhabditida</taxon>
        <taxon>Tylenchina</taxon>
        <taxon>Tylenchomorpha</taxon>
        <taxon>Tylenchoidea</taxon>
        <taxon>Heteroderidae</taxon>
        <taxon>Heteroderinae</taxon>
        <taxon>Globodera</taxon>
    </lineage>
</organism>
<feature type="signal peptide" evidence="1">
    <location>
        <begin position="1"/>
        <end position="20"/>
    </location>
</feature>
<accession>A0A914H719</accession>
<proteinExistence type="predicted"/>
<dbReference type="InterPro" id="IPR036452">
    <property type="entry name" value="Ribo_hydro-like"/>
</dbReference>